<feature type="binding site" evidence="7">
    <location>
        <position position="107"/>
    </location>
    <ligand>
        <name>ATP</name>
        <dbReference type="ChEBI" id="CHEBI:30616"/>
    </ligand>
</feature>
<dbReference type="NCBIfam" id="TIGR01016">
    <property type="entry name" value="sucCoAbeta"/>
    <property type="match status" value="1"/>
</dbReference>
<dbReference type="InterPro" id="IPR013815">
    <property type="entry name" value="ATP_grasp_subdomain_1"/>
</dbReference>
<dbReference type="AlphaFoldDB" id="Q1PVE6"/>
<dbReference type="SUPFAM" id="SSF52210">
    <property type="entry name" value="Succinyl-CoA synthetase domains"/>
    <property type="match status" value="1"/>
</dbReference>
<dbReference type="FunFam" id="3.40.50.261:FF:000001">
    <property type="entry name" value="Succinate--CoA ligase [ADP-forming] subunit beta"/>
    <property type="match status" value="1"/>
</dbReference>
<keyword evidence="2 7" id="KW-0816">Tricarboxylic acid cycle</keyword>
<dbReference type="UniPathway" id="UPA00223">
    <property type="reaction ID" value="UER00999"/>
</dbReference>
<dbReference type="FunFam" id="3.30.1490.20:FF:000002">
    <property type="entry name" value="Succinate--CoA ligase [ADP-forming] subunit beta"/>
    <property type="match status" value="1"/>
</dbReference>
<comment type="subunit">
    <text evidence="7">Heterotetramer of two alpha and two beta subunits.</text>
</comment>
<feature type="binding site" evidence="7">
    <location>
        <position position="46"/>
    </location>
    <ligand>
        <name>ATP</name>
        <dbReference type="ChEBI" id="CHEBI:30616"/>
    </ligand>
</feature>
<evidence type="ECO:0000256" key="6">
    <source>
        <dbReference type="ARBA" id="ARBA00022842"/>
    </source>
</evidence>
<reference evidence="11 12" key="3">
    <citation type="submission" date="2020-02" db="EMBL/GenBank/DDBJ databases">
        <title>Newly sequenced genome of strain CSTR1 showed variability in Candidatus Kuenenia stuttgartiensis genomes.</title>
        <authorList>
            <person name="Ding C."/>
            <person name="Adrian L."/>
        </authorList>
    </citation>
    <scope>NUCLEOTIDE SEQUENCE [LARGE SCALE GENOMIC DNA]</scope>
    <source>
        <strain evidence="11 12">CSTR1</strain>
    </source>
</reference>
<comment type="similarity">
    <text evidence="1 7">Belongs to the succinate/malate CoA ligase beta subunit family.</text>
</comment>
<dbReference type="GO" id="GO:0042709">
    <property type="term" value="C:succinate-CoA ligase complex"/>
    <property type="evidence" value="ECO:0007669"/>
    <property type="project" value="TreeGrafter"/>
</dbReference>
<dbReference type="Gene3D" id="3.30.470.20">
    <property type="entry name" value="ATP-grasp fold, B domain"/>
    <property type="match status" value="1"/>
</dbReference>
<dbReference type="SUPFAM" id="SSF56059">
    <property type="entry name" value="Glutathione synthetase ATP-binding domain-like"/>
    <property type="match status" value="1"/>
</dbReference>
<dbReference type="PROSITE" id="PS01217">
    <property type="entry name" value="SUCCINYL_COA_LIG_3"/>
    <property type="match status" value="1"/>
</dbReference>
<dbReference type="Pfam" id="PF00549">
    <property type="entry name" value="Ligase_CoA"/>
    <property type="match status" value="1"/>
</dbReference>
<reference evidence="10" key="2">
    <citation type="submission" date="2006-01" db="EMBL/GenBank/DDBJ databases">
        <authorList>
            <person name="Genoscope"/>
        </authorList>
    </citation>
    <scope>NUCLEOTIDE SEQUENCE</scope>
</reference>
<proteinExistence type="inferred from homology"/>
<accession>Q1PVE6</accession>
<feature type="domain" description="ATP-grasp" evidence="9">
    <location>
        <begin position="9"/>
        <end position="227"/>
    </location>
</feature>
<evidence type="ECO:0000256" key="3">
    <source>
        <dbReference type="ARBA" id="ARBA00022598"/>
    </source>
</evidence>
<feature type="binding site" evidence="7">
    <location>
        <begin position="53"/>
        <end position="55"/>
    </location>
    <ligand>
        <name>ATP</name>
        <dbReference type="ChEBI" id="CHEBI:30616"/>
    </ligand>
</feature>
<feature type="binding site" evidence="7">
    <location>
        <position position="99"/>
    </location>
    <ligand>
        <name>ATP</name>
        <dbReference type="ChEBI" id="CHEBI:30616"/>
    </ligand>
</feature>
<keyword evidence="5 7" id="KW-0547">Nucleotide-binding</keyword>
<comment type="catalytic activity">
    <reaction evidence="7">
        <text>succinate + ATP + CoA = succinyl-CoA + ADP + phosphate</text>
        <dbReference type="Rhea" id="RHEA:17661"/>
        <dbReference type="ChEBI" id="CHEBI:30031"/>
        <dbReference type="ChEBI" id="CHEBI:30616"/>
        <dbReference type="ChEBI" id="CHEBI:43474"/>
        <dbReference type="ChEBI" id="CHEBI:57287"/>
        <dbReference type="ChEBI" id="CHEBI:57292"/>
        <dbReference type="ChEBI" id="CHEBI:456216"/>
        <dbReference type="EC" id="6.2.1.5"/>
    </reaction>
</comment>
<evidence type="ECO:0000256" key="7">
    <source>
        <dbReference type="HAMAP-Rule" id="MF_00558"/>
    </source>
</evidence>
<evidence type="ECO:0000256" key="1">
    <source>
        <dbReference type="ARBA" id="ARBA00009182"/>
    </source>
</evidence>
<evidence type="ECO:0000256" key="4">
    <source>
        <dbReference type="ARBA" id="ARBA00022723"/>
    </source>
</evidence>
<keyword evidence="6 7" id="KW-0460">Magnesium</keyword>
<dbReference type="HAMAP" id="MF_00558">
    <property type="entry name" value="Succ_CoA_beta"/>
    <property type="match status" value="1"/>
</dbReference>
<comment type="cofactor">
    <cofactor evidence="7">
        <name>Mg(2+)</name>
        <dbReference type="ChEBI" id="CHEBI:18420"/>
    </cofactor>
    <text evidence="7">Binds 1 Mg(2+) ion per subunit.</text>
</comment>
<dbReference type="InterPro" id="IPR017866">
    <property type="entry name" value="Succ-CoA_synthase_bsu_CS"/>
</dbReference>
<keyword evidence="3 7" id="KW-0436">Ligase</keyword>
<dbReference type="PROSITE" id="PS50975">
    <property type="entry name" value="ATP_GRASP"/>
    <property type="match status" value="1"/>
</dbReference>
<name>Q1PVE6_KUEST</name>
<dbReference type="InterPro" id="IPR005811">
    <property type="entry name" value="SUCC_ACL_C"/>
</dbReference>
<comment type="catalytic activity">
    <reaction evidence="7">
        <text>GTP + succinate + CoA = succinyl-CoA + GDP + phosphate</text>
        <dbReference type="Rhea" id="RHEA:22120"/>
        <dbReference type="ChEBI" id="CHEBI:30031"/>
        <dbReference type="ChEBI" id="CHEBI:37565"/>
        <dbReference type="ChEBI" id="CHEBI:43474"/>
        <dbReference type="ChEBI" id="CHEBI:57287"/>
        <dbReference type="ChEBI" id="CHEBI:57292"/>
        <dbReference type="ChEBI" id="CHEBI:58189"/>
    </reaction>
</comment>
<feature type="binding site" evidence="7">
    <location>
        <position position="199"/>
    </location>
    <ligand>
        <name>Mg(2+)</name>
        <dbReference type="ChEBI" id="CHEBI:18420"/>
    </ligand>
</feature>
<keyword evidence="4 7" id="KW-0479">Metal-binding</keyword>
<evidence type="ECO:0000313" key="12">
    <source>
        <dbReference type="Proteomes" id="UP000501926"/>
    </source>
</evidence>
<dbReference type="GO" id="GO:0000287">
    <property type="term" value="F:magnesium ion binding"/>
    <property type="evidence" value="ECO:0007669"/>
    <property type="project" value="UniProtKB-UniRule"/>
</dbReference>
<comment type="pathway">
    <text evidence="7">Carbohydrate metabolism; tricarboxylic acid cycle; succinate from succinyl-CoA (ligase route): step 1/1.</text>
</comment>
<feature type="binding site" evidence="7">
    <location>
        <begin position="321"/>
        <end position="323"/>
    </location>
    <ligand>
        <name>substrate</name>
        <note>ligand shared with subunit alpha</note>
    </ligand>
</feature>
<dbReference type="EC" id="6.2.1.5" evidence="7"/>
<dbReference type="GO" id="GO:0005524">
    <property type="term" value="F:ATP binding"/>
    <property type="evidence" value="ECO:0007669"/>
    <property type="project" value="UniProtKB-UniRule"/>
</dbReference>
<dbReference type="PIRSF" id="PIRSF001554">
    <property type="entry name" value="SucCS_beta"/>
    <property type="match status" value="1"/>
</dbReference>
<reference evidence="10" key="1">
    <citation type="journal article" date="2006" name="Nature">
        <title>Deciphering the evolution and metabolism of an anammox bacterium from a community genome.</title>
        <authorList>
            <person name="Strous M."/>
            <person name="Pelletier E."/>
            <person name="Mangenot S."/>
            <person name="Rattei T."/>
            <person name="Lehner A."/>
            <person name="Taylor M.W."/>
            <person name="Horn M."/>
            <person name="Daims H."/>
            <person name="Bartol-Mavel D."/>
            <person name="Wincker P."/>
            <person name="Barbe V."/>
            <person name="Fonknechten N."/>
            <person name="Vallenet D."/>
            <person name="Segurens B."/>
            <person name="Schenowitz-Truong C."/>
            <person name="Medigue C."/>
            <person name="Collingro A."/>
            <person name="Snel B."/>
            <person name="Dutilh B.E."/>
            <person name="OpDenCamp H.J.M."/>
            <person name="vanDerDrift C."/>
            <person name="Cirpus I."/>
            <person name="vanDePas-Schoonen K.T."/>
            <person name="Harhangi H.R."/>
            <person name="vanNiftrik L."/>
            <person name="Schmid M."/>
            <person name="Keltjens J."/>
            <person name="vanDeVossenberg J."/>
            <person name="Kartal B."/>
            <person name="Meier H."/>
            <person name="Frishman D."/>
            <person name="Huynen M.A."/>
            <person name="Mewes H."/>
            <person name="Weissenbach J."/>
            <person name="Jetten M.S.M."/>
            <person name="Wagner M."/>
            <person name="LePaslier D."/>
        </authorList>
    </citation>
    <scope>NUCLEOTIDE SEQUENCE</scope>
</reference>
<evidence type="ECO:0000259" key="9">
    <source>
        <dbReference type="PROSITE" id="PS50975"/>
    </source>
</evidence>
<evidence type="ECO:0000256" key="8">
    <source>
        <dbReference type="PROSITE-ProRule" id="PRU00409"/>
    </source>
</evidence>
<dbReference type="GO" id="GO:0006099">
    <property type="term" value="P:tricarboxylic acid cycle"/>
    <property type="evidence" value="ECO:0007669"/>
    <property type="project" value="UniProtKB-UniRule"/>
</dbReference>
<feature type="binding site" evidence="7">
    <location>
        <position position="264"/>
    </location>
    <ligand>
        <name>substrate</name>
        <note>ligand shared with subunit alpha</note>
    </ligand>
</feature>
<dbReference type="GO" id="GO:0004775">
    <property type="term" value="F:succinate-CoA ligase (ADP-forming) activity"/>
    <property type="evidence" value="ECO:0007669"/>
    <property type="project" value="UniProtKB-UniRule"/>
</dbReference>
<dbReference type="GO" id="GO:0006104">
    <property type="term" value="P:succinyl-CoA metabolic process"/>
    <property type="evidence" value="ECO:0007669"/>
    <property type="project" value="TreeGrafter"/>
</dbReference>
<evidence type="ECO:0000313" key="11">
    <source>
        <dbReference type="EMBL" id="QII14332.1"/>
    </source>
</evidence>
<dbReference type="PANTHER" id="PTHR11815">
    <property type="entry name" value="SUCCINYL-COA SYNTHETASE BETA CHAIN"/>
    <property type="match status" value="1"/>
</dbReference>
<dbReference type="PANTHER" id="PTHR11815:SF10">
    <property type="entry name" value="SUCCINATE--COA LIGASE [GDP-FORMING] SUBUNIT BETA, MITOCHONDRIAL"/>
    <property type="match status" value="1"/>
</dbReference>
<evidence type="ECO:0000256" key="2">
    <source>
        <dbReference type="ARBA" id="ARBA00022532"/>
    </source>
</evidence>
<evidence type="ECO:0000313" key="10">
    <source>
        <dbReference type="EMBL" id="CAJ71197.1"/>
    </source>
</evidence>
<gene>
    <name evidence="7 10" type="primary">sucC</name>
    <name evidence="11" type="ORF">KsCSTR_49550</name>
    <name evidence="10" type="ORF">kustc0452</name>
</gene>
<feature type="binding site" evidence="7">
    <location>
        <position position="102"/>
    </location>
    <ligand>
        <name>ATP</name>
        <dbReference type="ChEBI" id="CHEBI:30616"/>
    </ligand>
</feature>
<dbReference type="InterPro" id="IPR013650">
    <property type="entry name" value="ATP-grasp_succ-CoA_synth-type"/>
</dbReference>
<dbReference type="FunFam" id="3.30.470.20:FF:000002">
    <property type="entry name" value="Succinate--CoA ligase [ADP-forming] subunit beta"/>
    <property type="match status" value="1"/>
</dbReference>
<comment type="function">
    <text evidence="7">Succinyl-CoA synthetase functions in the citric acid cycle (TCA), coupling the hydrolysis of succinyl-CoA to the synthesis of either ATP or GTP and thus represents the only step of substrate-level phosphorylation in the TCA. The beta subunit provides nucleotide specificity of the enzyme and binds the substrate succinate, while the binding sites for coenzyme A and phosphate are found in the alpha subunit.</text>
</comment>
<sequence>MRIYEFQAKDILKTYSICVPRGRVVSAADDARTAYKEIGGGKCVVKAQILAGGRGKSGGVRFVNSSEEAESCISGMLGSRLTTYQTNQESFEIKHVLLEEAVSIQKEFYLAITIDRSLQSLLLIVSAEGGVAIEDVAKKTPEKIFKEPVDLFFGLLPFQLRRITEKLMISAKLSEKVNELIKKLFSVFINKDCLLLEINPLVLTENNELVVLDAKMELDDNAIFRHPELEYILAEQDIPPDEALAKKHGLSYIHLDGDIGCLVNGAGLAMATMDSIKLCGGEPANFLDVGGDASLEQVTRAFKIILSDRKVKAVLINIFGGIMKCDVIAEGIIRVVKEADIPFIVRLEGTNVDLARKILDDSGLKIISVGNMKDAARFAVKASKGEYINQ</sequence>
<dbReference type="InterPro" id="IPR011761">
    <property type="entry name" value="ATP-grasp"/>
</dbReference>
<evidence type="ECO:0000256" key="5">
    <source>
        <dbReference type="ARBA" id="ARBA00022741"/>
    </source>
</evidence>
<dbReference type="GO" id="GO:0005829">
    <property type="term" value="C:cytosol"/>
    <property type="evidence" value="ECO:0007669"/>
    <property type="project" value="TreeGrafter"/>
</dbReference>
<dbReference type="Gene3D" id="3.30.1490.20">
    <property type="entry name" value="ATP-grasp fold, A domain"/>
    <property type="match status" value="1"/>
</dbReference>
<dbReference type="Gene3D" id="3.40.50.261">
    <property type="entry name" value="Succinyl-CoA synthetase domains"/>
    <property type="match status" value="1"/>
</dbReference>
<organism evidence="10">
    <name type="scientific">Kuenenia stuttgartiensis</name>
    <dbReference type="NCBI Taxonomy" id="174633"/>
    <lineage>
        <taxon>Bacteria</taxon>
        <taxon>Pseudomonadati</taxon>
        <taxon>Planctomycetota</taxon>
        <taxon>Candidatus Brocadiia</taxon>
        <taxon>Candidatus Brocadiales</taxon>
        <taxon>Candidatus Brocadiaceae</taxon>
        <taxon>Candidatus Kuenenia</taxon>
    </lineage>
</organism>
<dbReference type="NCBIfam" id="NF001913">
    <property type="entry name" value="PRK00696.1"/>
    <property type="match status" value="1"/>
</dbReference>
<protein>
    <recommendedName>
        <fullName evidence="7">Succinate--CoA ligase [ADP-forming] subunit beta</fullName>
        <ecNumber evidence="7">6.2.1.5</ecNumber>
    </recommendedName>
    <alternativeName>
        <fullName evidence="7">Succinyl-CoA synthetase subunit beta</fullName>
        <shortName evidence="7">SCS-beta</shortName>
    </alternativeName>
</protein>
<dbReference type="Proteomes" id="UP000501926">
    <property type="component" value="Chromosome"/>
</dbReference>
<dbReference type="InterPro" id="IPR016102">
    <property type="entry name" value="Succinyl-CoA_synth-like"/>
</dbReference>
<feature type="binding site" evidence="7">
    <location>
        <position position="213"/>
    </location>
    <ligand>
        <name>Mg(2+)</name>
        <dbReference type="ChEBI" id="CHEBI:18420"/>
    </ligand>
</feature>
<dbReference type="InterPro" id="IPR005809">
    <property type="entry name" value="Succ_CoA_ligase-like_bsu"/>
</dbReference>
<dbReference type="EMBL" id="CP049055">
    <property type="protein sequence ID" value="QII14332.1"/>
    <property type="molecule type" value="Genomic_DNA"/>
</dbReference>
<dbReference type="RefSeq" id="WP_164995683.1">
    <property type="nucleotide sequence ID" value="NZ_CP049055.1"/>
</dbReference>
<dbReference type="Pfam" id="PF08442">
    <property type="entry name" value="ATP-grasp_2"/>
    <property type="match status" value="1"/>
</dbReference>
<dbReference type="EMBL" id="CT573073">
    <property type="protein sequence ID" value="CAJ71197.1"/>
    <property type="molecule type" value="Genomic_DNA"/>
</dbReference>
<keyword evidence="7 8" id="KW-0067">ATP-binding</keyword>